<evidence type="ECO:0000313" key="3">
    <source>
        <dbReference type="EMBL" id="MCF6376583.1"/>
    </source>
</evidence>
<dbReference type="RefSeq" id="WP_236398841.1">
    <property type="nucleotide sequence ID" value="NZ_JAKJHZ010000003.1"/>
</dbReference>
<feature type="transmembrane region" description="Helical" evidence="2">
    <location>
        <begin position="27"/>
        <end position="47"/>
    </location>
</feature>
<feature type="region of interest" description="Disordered" evidence="1">
    <location>
        <begin position="56"/>
        <end position="82"/>
    </location>
</feature>
<organism evidence="3 4">
    <name type="scientific">Nocardioides potassii</name>
    <dbReference type="NCBI Taxonomy" id="2911371"/>
    <lineage>
        <taxon>Bacteria</taxon>
        <taxon>Bacillati</taxon>
        <taxon>Actinomycetota</taxon>
        <taxon>Actinomycetes</taxon>
        <taxon>Propionibacteriales</taxon>
        <taxon>Nocardioidaceae</taxon>
        <taxon>Nocardioides</taxon>
    </lineage>
</organism>
<comment type="caution">
    <text evidence="3">The sequence shown here is derived from an EMBL/GenBank/DDBJ whole genome shotgun (WGS) entry which is preliminary data.</text>
</comment>
<dbReference type="Proteomes" id="UP001201161">
    <property type="component" value="Unassembled WGS sequence"/>
</dbReference>
<evidence type="ECO:0000256" key="2">
    <source>
        <dbReference type="SAM" id="Phobius"/>
    </source>
</evidence>
<keyword evidence="2" id="KW-1133">Transmembrane helix</keyword>
<keyword evidence="4" id="KW-1185">Reference proteome</keyword>
<accession>A0ABS9H978</accession>
<name>A0ABS9H978_9ACTN</name>
<reference evidence="3 4" key="1">
    <citation type="submission" date="2022-01" db="EMBL/GenBank/DDBJ databases">
        <title>Nocardioides sp. nov., an actinomycete isolated from mining soil.</title>
        <authorList>
            <person name="Liu L."/>
        </authorList>
    </citation>
    <scope>NUCLEOTIDE SEQUENCE [LARGE SCALE GENOMIC DNA]</scope>
    <source>
        <strain evidence="3 4">KLBMP 9356</strain>
    </source>
</reference>
<sequence>MLDQLIVPLSILMDTTPDPTEVKAGPLGFAVWMFMIVAVVVIGFSLVKQLRKAQAAKDAGVYGDEPVTRDDAAETPSTTEER</sequence>
<gene>
    <name evidence="3" type="ORF">L2K70_03120</name>
</gene>
<protein>
    <submittedName>
        <fullName evidence="3">Uncharacterized protein</fullName>
    </submittedName>
</protein>
<proteinExistence type="predicted"/>
<evidence type="ECO:0000256" key="1">
    <source>
        <dbReference type="SAM" id="MobiDB-lite"/>
    </source>
</evidence>
<dbReference type="EMBL" id="JAKJHZ010000003">
    <property type="protein sequence ID" value="MCF6376583.1"/>
    <property type="molecule type" value="Genomic_DNA"/>
</dbReference>
<evidence type="ECO:0000313" key="4">
    <source>
        <dbReference type="Proteomes" id="UP001201161"/>
    </source>
</evidence>
<keyword evidence="2" id="KW-0812">Transmembrane</keyword>
<keyword evidence="2" id="KW-0472">Membrane</keyword>